<evidence type="ECO:0000313" key="4">
    <source>
        <dbReference type="Proteomes" id="UP000218615"/>
    </source>
</evidence>
<evidence type="ECO:0000259" key="1">
    <source>
        <dbReference type="PROSITE" id="PS51085"/>
    </source>
</evidence>
<evidence type="ECO:0000313" key="3">
    <source>
        <dbReference type="EMBL" id="SNQ60573.1"/>
    </source>
</evidence>
<organism evidence="3 4">
    <name type="scientific">Candidatus Methanoperedens nitratireducens</name>
    <dbReference type="NCBI Taxonomy" id="1392998"/>
    <lineage>
        <taxon>Archaea</taxon>
        <taxon>Methanobacteriati</taxon>
        <taxon>Methanobacteriota</taxon>
        <taxon>Stenosarchaea group</taxon>
        <taxon>Methanomicrobia</taxon>
        <taxon>Methanosarcinales</taxon>
        <taxon>ANME-2 cluster</taxon>
        <taxon>Candidatus Methanoperedentaceae</taxon>
        <taxon>Candidatus Methanoperedens</taxon>
    </lineage>
</organism>
<dbReference type="SUPFAM" id="SSF54862">
    <property type="entry name" value="4Fe-4S ferredoxins"/>
    <property type="match status" value="1"/>
</dbReference>
<sequence length="205" mass="21514">MPNIARRDQSLCTFCGACRNSVACPAGEVLGSGCIGCGACVLVCSGSAIHLIEDSGKRKKLRINIDGKSFSVPERITLKDALGLAGISFSHEDAPCGVGGCWCCAVLANGYPVPACVTCVRDGMIIDTQAEIEPRRVVTGFGPHMVGGVGTPIDIRNYAYPVEVACFTHGCNLRCPQCQNHVMAFTGGLGLITAPPLEEIWSSQP</sequence>
<dbReference type="Pfam" id="PF13510">
    <property type="entry name" value="Fer2_4"/>
    <property type="match status" value="1"/>
</dbReference>
<dbReference type="PROSITE" id="PS51085">
    <property type="entry name" value="2FE2S_FER_2"/>
    <property type="match status" value="1"/>
</dbReference>
<feature type="domain" description="2Fe-2S ferredoxin-type" evidence="1">
    <location>
        <begin position="59"/>
        <end position="132"/>
    </location>
</feature>
<feature type="domain" description="4Fe-4S ferredoxin-type" evidence="2">
    <location>
        <begin position="25"/>
        <end position="54"/>
    </location>
</feature>
<dbReference type="SUPFAM" id="SSF54292">
    <property type="entry name" value="2Fe-2S ferredoxin-like"/>
    <property type="match status" value="1"/>
</dbReference>
<protein>
    <submittedName>
        <fullName evidence="3">Radical SAM domain protein</fullName>
    </submittedName>
</protein>
<reference evidence="4" key="1">
    <citation type="submission" date="2017-06" db="EMBL/GenBank/DDBJ databases">
        <authorList>
            <person name="Cremers G."/>
        </authorList>
    </citation>
    <scope>NUCLEOTIDE SEQUENCE [LARGE SCALE GENOMIC DNA]</scope>
</reference>
<keyword evidence="4" id="KW-1185">Reference proteome</keyword>
<dbReference type="InterPro" id="IPR017896">
    <property type="entry name" value="4Fe4S_Fe-S-bd"/>
</dbReference>
<proteinExistence type="predicted"/>
<name>A0A284VMZ2_9EURY</name>
<dbReference type="InterPro" id="IPR036010">
    <property type="entry name" value="2Fe-2S_ferredoxin-like_sf"/>
</dbReference>
<dbReference type="GO" id="GO:0051536">
    <property type="term" value="F:iron-sulfur cluster binding"/>
    <property type="evidence" value="ECO:0007669"/>
    <property type="project" value="InterPro"/>
</dbReference>
<dbReference type="Gene3D" id="3.10.20.740">
    <property type="match status" value="1"/>
</dbReference>
<dbReference type="AlphaFoldDB" id="A0A284VMZ2"/>
<accession>A0A284VMZ2</accession>
<dbReference type="PROSITE" id="PS51379">
    <property type="entry name" value="4FE4S_FER_2"/>
    <property type="match status" value="1"/>
</dbReference>
<dbReference type="EMBL" id="FZMP01000101">
    <property type="protein sequence ID" value="SNQ60573.1"/>
    <property type="molecule type" value="Genomic_DNA"/>
</dbReference>
<gene>
    <name evidence="3" type="ORF">MNV_190012</name>
</gene>
<dbReference type="InterPro" id="IPR001041">
    <property type="entry name" value="2Fe-2S_ferredoxin-type"/>
</dbReference>
<dbReference type="RefSeq" id="WP_096204978.1">
    <property type="nucleotide sequence ID" value="NZ_FZMP01000101.1"/>
</dbReference>
<evidence type="ECO:0000259" key="2">
    <source>
        <dbReference type="PROSITE" id="PS51379"/>
    </source>
</evidence>
<dbReference type="CDD" id="cd00207">
    <property type="entry name" value="fer2"/>
    <property type="match status" value="1"/>
</dbReference>
<dbReference type="Proteomes" id="UP000218615">
    <property type="component" value="Unassembled WGS sequence"/>
</dbReference>
<dbReference type="OrthoDB" id="371936at2157"/>